<protein>
    <submittedName>
        <fullName evidence="2">LALA0S14e00254g1_1</fullName>
    </submittedName>
</protein>
<feature type="compositionally biased region" description="Basic and acidic residues" evidence="1">
    <location>
        <begin position="116"/>
        <end position="132"/>
    </location>
</feature>
<dbReference type="RefSeq" id="XP_022631031.1">
    <property type="nucleotide sequence ID" value="XM_022771354.1"/>
</dbReference>
<accession>A0A0C7MXU5</accession>
<dbReference type="GeneID" id="34688399"/>
<sequence>MKLAKTRRKGSGKRAFGSANNESDNSDREEGLEQYMKQKSAKIAENLPKTAVVPELQDDPKELEKPGQTPQKSKLISRFKAAKQQRDLDKLQNEALKADLEGQNFESYVTEGYKEKKEALNQASKEAEREEKQEEEEFRIEFPASASRMNALLINAEEKSPEKSIEGDSNSGRNFVDSQKGRSGQCRNDIYVGNTKNRREIDTTDIRGSSSSISTDISPGLSGELVIAEYLASKKTTEELAHQRQLYLARKSMES</sequence>
<organism evidence="2 3">
    <name type="scientific">Lachancea lanzarotensis</name>
    <dbReference type="NCBI Taxonomy" id="1245769"/>
    <lineage>
        <taxon>Eukaryota</taxon>
        <taxon>Fungi</taxon>
        <taxon>Dikarya</taxon>
        <taxon>Ascomycota</taxon>
        <taxon>Saccharomycotina</taxon>
        <taxon>Saccharomycetes</taxon>
        <taxon>Saccharomycetales</taxon>
        <taxon>Saccharomycetaceae</taxon>
        <taxon>Lachancea</taxon>
    </lineage>
</organism>
<gene>
    <name evidence="2" type="ORF">LALA0_S14e00254g</name>
</gene>
<proteinExistence type="predicted"/>
<evidence type="ECO:0000256" key="1">
    <source>
        <dbReference type="SAM" id="MobiDB-lite"/>
    </source>
</evidence>
<name>A0A0C7MXU5_9SACH</name>
<evidence type="ECO:0000313" key="2">
    <source>
        <dbReference type="EMBL" id="CEP64830.1"/>
    </source>
</evidence>
<dbReference type="AlphaFoldDB" id="A0A0C7MXU5"/>
<dbReference type="OrthoDB" id="4036164at2759"/>
<dbReference type="HOGENOM" id="CLU_1090168_0_0_1"/>
<feature type="compositionally biased region" description="Basic and acidic residues" evidence="1">
    <location>
        <begin position="156"/>
        <end position="166"/>
    </location>
</feature>
<feature type="compositionally biased region" description="Basic residues" evidence="1">
    <location>
        <begin position="1"/>
        <end position="12"/>
    </location>
</feature>
<feature type="region of interest" description="Disordered" evidence="1">
    <location>
        <begin position="116"/>
        <end position="196"/>
    </location>
</feature>
<dbReference type="EMBL" id="LN736373">
    <property type="protein sequence ID" value="CEP64830.1"/>
    <property type="molecule type" value="Genomic_DNA"/>
</dbReference>
<keyword evidence="3" id="KW-1185">Reference proteome</keyword>
<reference evidence="2 3" key="1">
    <citation type="submission" date="2014-12" db="EMBL/GenBank/DDBJ databases">
        <authorList>
            <person name="Neuveglise Cecile"/>
        </authorList>
    </citation>
    <scope>NUCLEOTIDE SEQUENCE [LARGE SCALE GENOMIC DNA]</scope>
    <source>
        <strain evidence="2 3">CBS 12615</strain>
    </source>
</reference>
<feature type="region of interest" description="Disordered" evidence="1">
    <location>
        <begin position="1"/>
        <end position="81"/>
    </location>
</feature>
<dbReference type="Proteomes" id="UP000054304">
    <property type="component" value="Unassembled WGS sequence"/>
</dbReference>
<feature type="compositionally biased region" description="Polar residues" evidence="1">
    <location>
        <begin position="167"/>
        <end position="186"/>
    </location>
</feature>
<evidence type="ECO:0000313" key="3">
    <source>
        <dbReference type="Proteomes" id="UP000054304"/>
    </source>
</evidence>